<dbReference type="EMBL" id="JAPEIS010000011">
    <property type="protein sequence ID" value="KAJ8062070.1"/>
    <property type="molecule type" value="Genomic_DNA"/>
</dbReference>
<reference evidence="1" key="1">
    <citation type="submission" date="2022-11" db="EMBL/GenBank/DDBJ databases">
        <title>Genome Resource of Sclerotinia nivalis Strain SnTB1, a Plant Pathogen Isolated from American Ginseng.</title>
        <authorList>
            <person name="Fan S."/>
        </authorList>
    </citation>
    <scope>NUCLEOTIDE SEQUENCE</scope>
    <source>
        <strain evidence="1">SnTB1</strain>
    </source>
</reference>
<sequence>MSFSIMFAPHLLTHHHHINTSTHSNIQLSTSTFTMQAFRKSLRYSANIFNQHTEQTHTSSAMSEVSCFPFATLDDWCFVREMTHYFHKVGWDSSMPNPRVPFPNQPTFVVQFQFWASLLEGHIKDPEPYLPGQVYGFHGSHGPTLEEALFEAFRKNGITNCTIDYGSEETMSWEGHPQHVLCRGFPPIHPYDGSLQDPMRLGGGYDVKTEPWIPLWQIDAHGAQTEWKPMNLQRYQVSCMQVISPVLPLTEESYQEVDRVADTICQTLRVQKEDGPGIEVRCESRSNFQWSSTQHRVPENLKQTLEKRFSRIPQVDQEKRLAYAHEMFNELVTTGPQPRGW</sequence>
<dbReference type="AlphaFoldDB" id="A0A9X0DGX7"/>
<keyword evidence="2" id="KW-1185">Reference proteome</keyword>
<evidence type="ECO:0000313" key="2">
    <source>
        <dbReference type="Proteomes" id="UP001152300"/>
    </source>
</evidence>
<evidence type="ECO:0000313" key="1">
    <source>
        <dbReference type="EMBL" id="KAJ8062070.1"/>
    </source>
</evidence>
<protein>
    <submittedName>
        <fullName evidence="1">Uncharacterized protein</fullName>
    </submittedName>
</protein>
<name>A0A9X0DGX7_9HELO</name>
<organism evidence="1 2">
    <name type="scientific">Sclerotinia nivalis</name>
    <dbReference type="NCBI Taxonomy" id="352851"/>
    <lineage>
        <taxon>Eukaryota</taxon>
        <taxon>Fungi</taxon>
        <taxon>Dikarya</taxon>
        <taxon>Ascomycota</taxon>
        <taxon>Pezizomycotina</taxon>
        <taxon>Leotiomycetes</taxon>
        <taxon>Helotiales</taxon>
        <taxon>Sclerotiniaceae</taxon>
        <taxon>Sclerotinia</taxon>
    </lineage>
</organism>
<dbReference type="OrthoDB" id="3463886at2759"/>
<comment type="caution">
    <text evidence="1">The sequence shown here is derived from an EMBL/GenBank/DDBJ whole genome shotgun (WGS) entry which is preliminary data.</text>
</comment>
<accession>A0A9X0DGX7</accession>
<gene>
    <name evidence="1" type="ORF">OCU04_009849</name>
</gene>
<proteinExistence type="predicted"/>
<dbReference type="Proteomes" id="UP001152300">
    <property type="component" value="Unassembled WGS sequence"/>
</dbReference>